<dbReference type="Pfam" id="PF01336">
    <property type="entry name" value="tRNA_anti-codon"/>
    <property type="match status" value="1"/>
</dbReference>
<sequence>MAENRLKEIIKIRLQKIEELRKLGINPYPSRVKGVFEPISSVRDSLDQAKAVVGRIMAWRTHGNVTFADIKDETGKIQLLFQKKVLRDDFKILKFIDMGDFLWATGKVVKTQSGEVTLDVTDFQLLSKSIRPLPSSWHGLKDVEERFRKRYLDLLFNPDVRDRFNKRTIIVRELRKYLDDLGFWEVETPTLQPLYGGANAKPFKTHLNALDVDMYLRIADELYLKRLIVGGYSKVYEICKDFRNEGMDQTHNPEFTMLEFYEAYADYNRVIDVTEGLFKHLAKAVYGETVIEVLDKKIDIGDNWPRVRMIDLFKDKLNLDVDTLSVDELLKYCNDNQVEVVGGETKGQLVYTIFEHKLTGMLIDPTWVLDYPRDVSPLSKQKEENPEWVERFEGYIGGKEICDGWSELTDPVEQRQRFESDVKAAREDKEEAQQVDEDFLEAMEYGMPPIGGIGIGIDRLAMFFTNTWSIKEVMLYPTLRPETRTKKVKRKKR</sequence>
<organism evidence="10 11">
    <name type="scientific">Candidatus Woesebacteria bacterium GW2011_GWA1_39_8</name>
    <dbReference type="NCBI Taxonomy" id="1618552"/>
    <lineage>
        <taxon>Bacteria</taxon>
        <taxon>Candidatus Woeseibacteriota</taxon>
    </lineage>
</organism>
<dbReference type="InterPro" id="IPR018149">
    <property type="entry name" value="Lys-tRNA-synth_II_C"/>
</dbReference>
<dbReference type="PANTHER" id="PTHR42918">
    <property type="entry name" value="LYSYL-TRNA SYNTHETASE"/>
    <property type="match status" value="1"/>
</dbReference>
<dbReference type="GO" id="GO:0005829">
    <property type="term" value="C:cytosol"/>
    <property type="evidence" value="ECO:0007669"/>
    <property type="project" value="TreeGrafter"/>
</dbReference>
<accession>A0A0G0PPT0</accession>
<name>A0A0G0PPT0_9BACT</name>
<dbReference type="PATRIC" id="fig|1618552.3.peg.480"/>
<dbReference type="AlphaFoldDB" id="A0A0G0PPT0"/>
<dbReference type="GO" id="GO:0006430">
    <property type="term" value="P:lysyl-tRNA aminoacylation"/>
    <property type="evidence" value="ECO:0007669"/>
    <property type="project" value="UniProtKB-UniRule"/>
</dbReference>
<evidence type="ECO:0000313" key="10">
    <source>
        <dbReference type="EMBL" id="KKR30154.1"/>
    </source>
</evidence>
<comment type="cofactor">
    <cofactor evidence="7 8">
        <name>Mg(2+)</name>
        <dbReference type="ChEBI" id="CHEBI:18420"/>
    </cofactor>
    <text evidence="7 8">Binds 3 Mg(2+) ions per subunit.</text>
</comment>
<dbReference type="PROSITE" id="PS50862">
    <property type="entry name" value="AA_TRNA_LIGASE_II"/>
    <property type="match status" value="1"/>
</dbReference>
<dbReference type="InterPro" id="IPR006195">
    <property type="entry name" value="aa-tRNA-synth_II"/>
</dbReference>
<evidence type="ECO:0000256" key="6">
    <source>
        <dbReference type="ARBA" id="ARBA00048573"/>
    </source>
</evidence>
<keyword evidence="5 7" id="KW-0030">Aminoacyl-tRNA synthetase</keyword>
<dbReference type="EC" id="6.1.1.6" evidence="7"/>
<dbReference type="Gene3D" id="2.40.50.140">
    <property type="entry name" value="Nucleic acid-binding proteins"/>
    <property type="match status" value="1"/>
</dbReference>
<proteinExistence type="inferred from homology"/>
<comment type="subcellular location">
    <subcellularLocation>
        <location evidence="7">Cytoplasm</location>
    </subcellularLocation>
</comment>
<evidence type="ECO:0000256" key="1">
    <source>
        <dbReference type="ARBA" id="ARBA00022598"/>
    </source>
</evidence>
<evidence type="ECO:0000256" key="5">
    <source>
        <dbReference type="ARBA" id="ARBA00023146"/>
    </source>
</evidence>
<protein>
    <recommendedName>
        <fullName evidence="7">Lysine--tRNA ligase</fullName>
        <ecNumber evidence="7">6.1.1.6</ecNumber>
    </recommendedName>
    <alternativeName>
        <fullName evidence="7">Lysyl-tRNA synthetase</fullName>
        <shortName evidence="7">LysRS</shortName>
    </alternativeName>
</protein>
<dbReference type="NCBIfam" id="TIGR00499">
    <property type="entry name" value="lysS_bact"/>
    <property type="match status" value="1"/>
</dbReference>
<dbReference type="PRINTS" id="PR00982">
    <property type="entry name" value="TRNASYNTHLYS"/>
</dbReference>
<dbReference type="SUPFAM" id="SSF55681">
    <property type="entry name" value="Class II aaRS and biotin synthetases"/>
    <property type="match status" value="1"/>
</dbReference>
<keyword evidence="1 7" id="KW-0436">Ligase</keyword>
<dbReference type="InterPro" id="IPR004364">
    <property type="entry name" value="Aa-tRNA-synt_II"/>
</dbReference>
<dbReference type="InterPro" id="IPR002313">
    <property type="entry name" value="Lys-tRNA-ligase_II"/>
</dbReference>
<evidence type="ECO:0000256" key="4">
    <source>
        <dbReference type="ARBA" id="ARBA00022840"/>
    </source>
</evidence>
<dbReference type="CDD" id="cd04322">
    <property type="entry name" value="LysRS_N"/>
    <property type="match status" value="1"/>
</dbReference>
<keyword evidence="2 7" id="KW-0479">Metal-binding</keyword>
<keyword evidence="3 7" id="KW-0547">Nucleotide-binding</keyword>
<dbReference type="GO" id="GO:0000287">
    <property type="term" value="F:magnesium ion binding"/>
    <property type="evidence" value="ECO:0007669"/>
    <property type="project" value="UniProtKB-UniRule"/>
</dbReference>
<feature type="binding site" evidence="7">
    <location>
        <position position="400"/>
    </location>
    <ligand>
        <name>Mg(2+)</name>
        <dbReference type="ChEBI" id="CHEBI:18420"/>
        <label>1</label>
    </ligand>
</feature>
<dbReference type="InterPro" id="IPR044136">
    <property type="entry name" value="Lys-tRNA-ligase_II_N"/>
</dbReference>
<comment type="subunit">
    <text evidence="7">Homodimer.</text>
</comment>
<evidence type="ECO:0000259" key="9">
    <source>
        <dbReference type="PROSITE" id="PS50862"/>
    </source>
</evidence>
<keyword evidence="7 8" id="KW-0460">Magnesium</keyword>
<evidence type="ECO:0000256" key="3">
    <source>
        <dbReference type="ARBA" id="ARBA00022741"/>
    </source>
</evidence>
<dbReference type="Pfam" id="PF00152">
    <property type="entry name" value="tRNA-synt_2"/>
    <property type="match status" value="1"/>
</dbReference>
<dbReference type="GO" id="GO:0005524">
    <property type="term" value="F:ATP binding"/>
    <property type="evidence" value="ECO:0007669"/>
    <property type="project" value="UniProtKB-UniRule"/>
</dbReference>
<dbReference type="InterPro" id="IPR045864">
    <property type="entry name" value="aa-tRNA-synth_II/BPL/LPL"/>
</dbReference>
<dbReference type="GO" id="GO:0004824">
    <property type="term" value="F:lysine-tRNA ligase activity"/>
    <property type="evidence" value="ECO:0007669"/>
    <property type="project" value="UniProtKB-UniRule"/>
</dbReference>
<dbReference type="HAMAP" id="MF_00252">
    <property type="entry name" value="Lys_tRNA_synth_class2"/>
    <property type="match status" value="1"/>
</dbReference>
<evidence type="ECO:0000256" key="7">
    <source>
        <dbReference type="HAMAP-Rule" id="MF_00252"/>
    </source>
</evidence>
<feature type="binding site" evidence="7">
    <location>
        <position position="400"/>
    </location>
    <ligand>
        <name>Mg(2+)</name>
        <dbReference type="ChEBI" id="CHEBI:18420"/>
        <label>2</label>
    </ligand>
</feature>
<dbReference type="EMBL" id="LBXL01000012">
    <property type="protein sequence ID" value="KKR30154.1"/>
    <property type="molecule type" value="Genomic_DNA"/>
</dbReference>
<reference evidence="10 11" key="1">
    <citation type="journal article" date="2015" name="Nature">
        <title>rRNA introns, odd ribosomes, and small enigmatic genomes across a large radiation of phyla.</title>
        <authorList>
            <person name="Brown C.T."/>
            <person name="Hug L.A."/>
            <person name="Thomas B.C."/>
            <person name="Sharon I."/>
            <person name="Castelle C.J."/>
            <person name="Singh A."/>
            <person name="Wilkins M.J."/>
            <person name="Williams K.H."/>
            <person name="Banfield J.F."/>
        </authorList>
    </citation>
    <scope>NUCLEOTIDE SEQUENCE [LARGE SCALE GENOMIC DNA]</scope>
</reference>
<keyword evidence="4 7" id="KW-0067">ATP-binding</keyword>
<comment type="similarity">
    <text evidence="7">Belongs to the class-II aminoacyl-tRNA synthetase family.</text>
</comment>
<feature type="domain" description="Aminoacyl-transfer RNA synthetases class-II family profile" evidence="9">
    <location>
        <begin position="170"/>
        <end position="481"/>
    </location>
</feature>
<keyword evidence="7" id="KW-0963">Cytoplasm</keyword>
<dbReference type="NCBIfam" id="NF001756">
    <property type="entry name" value="PRK00484.1"/>
    <property type="match status" value="1"/>
</dbReference>
<dbReference type="Proteomes" id="UP000034793">
    <property type="component" value="Unassembled WGS sequence"/>
</dbReference>
<feature type="binding site" evidence="7">
    <location>
        <position position="393"/>
    </location>
    <ligand>
        <name>Mg(2+)</name>
        <dbReference type="ChEBI" id="CHEBI:18420"/>
        <label>1</label>
    </ligand>
</feature>
<dbReference type="SUPFAM" id="SSF50249">
    <property type="entry name" value="Nucleic acid-binding proteins"/>
    <property type="match status" value="1"/>
</dbReference>
<keyword evidence="7" id="KW-0648">Protein biosynthesis</keyword>
<gene>
    <name evidence="7" type="primary">lysS</name>
    <name evidence="10" type="ORF">UT61_C0012G0024</name>
</gene>
<dbReference type="PANTHER" id="PTHR42918:SF15">
    <property type="entry name" value="LYSINE--TRNA LIGASE, CHLOROPLASTIC_MITOCHONDRIAL"/>
    <property type="match status" value="1"/>
</dbReference>
<dbReference type="Gene3D" id="3.30.930.10">
    <property type="entry name" value="Bira Bifunctional Protein, Domain 2"/>
    <property type="match status" value="1"/>
</dbReference>
<dbReference type="GO" id="GO:0000049">
    <property type="term" value="F:tRNA binding"/>
    <property type="evidence" value="ECO:0007669"/>
    <property type="project" value="TreeGrafter"/>
</dbReference>
<dbReference type="InterPro" id="IPR004365">
    <property type="entry name" value="NA-bd_OB_tRNA"/>
</dbReference>
<evidence type="ECO:0000256" key="8">
    <source>
        <dbReference type="RuleBase" id="RU000336"/>
    </source>
</evidence>
<evidence type="ECO:0000313" key="11">
    <source>
        <dbReference type="Proteomes" id="UP000034793"/>
    </source>
</evidence>
<comment type="caution">
    <text evidence="10">The sequence shown here is derived from an EMBL/GenBank/DDBJ whole genome shotgun (WGS) entry which is preliminary data.</text>
</comment>
<dbReference type="InterPro" id="IPR012340">
    <property type="entry name" value="NA-bd_OB-fold"/>
</dbReference>
<evidence type="ECO:0000256" key="2">
    <source>
        <dbReference type="ARBA" id="ARBA00022723"/>
    </source>
</evidence>
<comment type="catalytic activity">
    <reaction evidence="6 7 8">
        <text>tRNA(Lys) + L-lysine + ATP = L-lysyl-tRNA(Lys) + AMP + diphosphate</text>
        <dbReference type="Rhea" id="RHEA:20792"/>
        <dbReference type="Rhea" id="RHEA-COMP:9696"/>
        <dbReference type="Rhea" id="RHEA-COMP:9697"/>
        <dbReference type="ChEBI" id="CHEBI:30616"/>
        <dbReference type="ChEBI" id="CHEBI:32551"/>
        <dbReference type="ChEBI" id="CHEBI:33019"/>
        <dbReference type="ChEBI" id="CHEBI:78442"/>
        <dbReference type="ChEBI" id="CHEBI:78529"/>
        <dbReference type="ChEBI" id="CHEBI:456215"/>
        <dbReference type="EC" id="6.1.1.6"/>
    </reaction>
</comment>